<evidence type="ECO:0000313" key="4">
    <source>
        <dbReference type="Proteomes" id="UP000044602"/>
    </source>
</evidence>
<feature type="transmembrane region" description="Helical" evidence="2">
    <location>
        <begin position="538"/>
        <end position="559"/>
    </location>
</feature>
<evidence type="ECO:0000313" key="3">
    <source>
        <dbReference type="EMBL" id="CRK17243.1"/>
    </source>
</evidence>
<dbReference type="AlphaFoldDB" id="A0A0G4L5J1"/>
<keyword evidence="2" id="KW-1133">Transmembrane helix</keyword>
<proteinExistence type="predicted"/>
<gene>
    <name evidence="3" type="ORF">BN1708_011986</name>
</gene>
<name>A0A0G4L5J1_VERLO</name>
<sequence>MEWVARLNRYLYLEENQTELAKFRPGAQFADSVNKCLKIGQSTKEGPPNPETQGNAPVVPQASVFRAYDYCAAQGGNAQQKRKEGDKAWERKGFTLLLCGRPRGGQGGAPARLLHVPLEESHFKSVIEELRLHKHIVRVLERGSTYMSAAELHPHFISSSSSPSSRSSAGTAFSKTSSTENSSTSDETATASNAEVVYTAFFQSGMENYTGNLAFTSTFFQLKSSSCGIILGCTDDDMTRVIAMLESCETAWDHPLLLPSVFAELQRRRLRDLSEKLNNRAIWVLEDLKDDIEKLSKMPDDLAVENSLKWASNLGKVQNDSNLIGEDLVAASRQLERWTSHAKALLTKDEESNKNRQHDTRRFTERFQEIGLDFQDLIASCRVNVSEAALTAEGVSTQNSCPRPIPQVKAFCANLRAVLRYHPSADAAAQFRNDLARRHARSNASQTKQASLQTQASTIIAFAAMLYLPISTMASIFAMPVFDFKAAWRNLLNEPAITSDSSDETKTIPSTTESAAAATTRPTVDPLAAASPVVSVYLWYYLASTVALMLLTFETWYWHSHPNRPWRQRTLSSVFVIRVSQGVGKIVKTLWRLMPGGSSRKNKTKQPVLPTAQPPPTALSMTSVTPRAASLVKNSGQPNIVTKGSGSALSGTAPSVVQLEEPGQPQVKMGTQAPTPTNVLPSNGGAAATALSPQAAAKPV</sequence>
<feature type="compositionally biased region" description="Low complexity" evidence="1">
    <location>
        <begin position="686"/>
        <end position="700"/>
    </location>
</feature>
<feature type="transmembrane region" description="Helical" evidence="2">
    <location>
        <begin position="459"/>
        <end position="482"/>
    </location>
</feature>
<feature type="region of interest" description="Disordered" evidence="1">
    <location>
        <begin position="157"/>
        <end position="189"/>
    </location>
</feature>
<protein>
    <submittedName>
        <fullName evidence="3">Uncharacterized protein</fullName>
    </submittedName>
</protein>
<feature type="compositionally biased region" description="Low complexity" evidence="1">
    <location>
        <begin position="176"/>
        <end position="189"/>
    </location>
</feature>
<feature type="compositionally biased region" description="Low complexity" evidence="1">
    <location>
        <begin position="158"/>
        <end position="168"/>
    </location>
</feature>
<feature type="region of interest" description="Disordered" evidence="1">
    <location>
        <begin position="661"/>
        <end position="700"/>
    </location>
</feature>
<evidence type="ECO:0000256" key="2">
    <source>
        <dbReference type="SAM" id="Phobius"/>
    </source>
</evidence>
<accession>A0A0G4L5J1</accession>
<feature type="compositionally biased region" description="Low complexity" evidence="1">
    <location>
        <begin position="510"/>
        <end position="520"/>
    </location>
</feature>
<organism evidence="3 4">
    <name type="scientific">Verticillium longisporum</name>
    <name type="common">Verticillium dahliae var. longisporum</name>
    <dbReference type="NCBI Taxonomy" id="100787"/>
    <lineage>
        <taxon>Eukaryota</taxon>
        <taxon>Fungi</taxon>
        <taxon>Dikarya</taxon>
        <taxon>Ascomycota</taxon>
        <taxon>Pezizomycotina</taxon>
        <taxon>Sordariomycetes</taxon>
        <taxon>Hypocreomycetidae</taxon>
        <taxon>Glomerellales</taxon>
        <taxon>Plectosphaerellaceae</taxon>
        <taxon>Verticillium</taxon>
    </lineage>
</organism>
<keyword evidence="2" id="KW-0472">Membrane</keyword>
<dbReference type="EMBL" id="CVQH01008335">
    <property type="protein sequence ID" value="CRK17243.1"/>
    <property type="molecule type" value="Genomic_DNA"/>
</dbReference>
<evidence type="ECO:0000256" key="1">
    <source>
        <dbReference type="SAM" id="MobiDB-lite"/>
    </source>
</evidence>
<feature type="region of interest" description="Disordered" evidence="1">
    <location>
        <begin position="597"/>
        <end position="620"/>
    </location>
</feature>
<keyword evidence="4" id="KW-1185">Reference proteome</keyword>
<feature type="compositionally biased region" description="Polar residues" evidence="1">
    <location>
        <begin position="672"/>
        <end position="681"/>
    </location>
</feature>
<dbReference type="Proteomes" id="UP000044602">
    <property type="component" value="Unassembled WGS sequence"/>
</dbReference>
<reference evidence="3 4" key="1">
    <citation type="submission" date="2015-05" db="EMBL/GenBank/DDBJ databases">
        <authorList>
            <person name="Wang D.B."/>
            <person name="Wang M."/>
        </authorList>
    </citation>
    <scope>NUCLEOTIDE SEQUENCE [LARGE SCALE GENOMIC DNA]</scope>
    <source>
        <strain evidence="3">VL1</strain>
    </source>
</reference>
<keyword evidence="2" id="KW-0812">Transmembrane</keyword>
<feature type="region of interest" description="Disordered" evidence="1">
    <location>
        <begin position="498"/>
        <end position="520"/>
    </location>
</feature>